<gene>
    <name evidence="1" type="ORF">SI7747_12015384</name>
</gene>
<dbReference type="EMBL" id="LR743599">
    <property type="protein sequence ID" value="CAA2629746.1"/>
    <property type="molecule type" value="Genomic_DNA"/>
</dbReference>
<proteinExistence type="predicted"/>
<name>A0A7I8JFS1_SPIIN</name>
<reference evidence="1 2" key="1">
    <citation type="submission" date="2019-12" db="EMBL/GenBank/DDBJ databases">
        <authorList>
            <person name="Scholz U."/>
            <person name="Mascher M."/>
            <person name="Fiebig A."/>
        </authorList>
    </citation>
    <scope>NUCLEOTIDE SEQUENCE</scope>
</reference>
<keyword evidence="2" id="KW-1185">Reference proteome</keyword>
<protein>
    <submittedName>
        <fullName evidence="1">Uncharacterized protein</fullName>
    </submittedName>
</protein>
<dbReference type="Proteomes" id="UP001189122">
    <property type="component" value="Unassembled WGS sequence"/>
</dbReference>
<sequence>MKLHFGACMIQLISQAVSVDVFGKWIICSYYFYLLPI</sequence>
<dbReference type="AlphaFoldDB" id="A0A7I8JFS1"/>
<accession>A0A7I8JFS1</accession>
<dbReference type="EMBL" id="CACRZD030000012">
    <property type="protein sequence ID" value="CAA6668989.1"/>
    <property type="molecule type" value="Genomic_DNA"/>
</dbReference>
<evidence type="ECO:0000313" key="1">
    <source>
        <dbReference type="EMBL" id="CAA2629746.1"/>
    </source>
</evidence>
<organism evidence="1">
    <name type="scientific">Spirodela intermedia</name>
    <name type="common">Intermediate duckweed</name>
    <dbReference type="NCBI Taxonomy" id="51605"/>
    <lineage>
        <taxon>Eukaryota</taxon>
        <taxon>Viridiplantae</taxon>
        <taxon>Streptophyta</taxon>
        <taxon>Embryophyta</taxon>
        <taxon>Tracheophyta</taxon>
        <taxon>Spermatophyta</taxon>
        <taxon>Magnoliopsida</taxon>
        <taxon>Liliopsida</taxon>
        <taxon>Araceae</taxon>
        <taxon>Lemnoideae</taxon>
        <taxon>Spirodela</taxon>
    </lineage>
</organism>
<evidence type="ECO:0000313" key="2">
    <source>
        <dbReference type="Proteomes" id="UP001189122"/>
    </source>
</evidence>